<dbReference type="InterPro" id="IPR018707">
    <property type="entry name" value="LpxR"/>
</dbReference>
<gene>
    <name evidence="2" type="ORF">ABFZ84_09145</name>
</gene>
<dbReference type="Pfam" id="PF09982">
    <property type="entry name" value="LpxR"/>
    <property type="match status" value="1"/>
</dbReference>
<accession>A0ABV3Z4H3</accession>
<organism evidence="2 3">
    <name type="scientific">Hyphococcus lacteus</name>
    <dbReference type="NCBI Taxonomy" id="3143536"/>
    <lineage>
        <taxon>Bacteria</taxon>
        <taxon>Pseudomonadati</taxon>
        <taxon>Pseudomonadota</taxon>
        <taxon>Alphaproteobacteria</taxon>
        <taxon>Parvularculales</taxon>
        <taxon>Parvularculaceae</taxon>
        <taxon>Hyphococcus</taxon>
    </lineage>
</organism>
<feature type="signal peptide" evidence="1">
    <location>
        <begin position="1"/>
        <end position="24"/>
    </location>
</feature>
<comment type="caution">
    <text evidence="2">The sequence shown here is derived from an EMBL/GenBank/DDBJ whole genome shotgun (WGS) entry which is preliminary data.</text>
</comment>
<protein>
    <submittedName>
        <fullName evidence="2">Lipid A deacylase LpxR family protein</fullName>
    </submittedName>
</protein>
<dbReference type="Proteomes" id="UP001560685">
    <property type="component" value="Unassembled WGS sequence"/>
</dbReference>
<evidence type="ECO:0000256" key="1">
    <source>
        <dbReference type="SAM" id="SignalP"/>
    </source>
</evidence>
<dbReference type="InterPro" id="IPR037107">
    <property type="entry name" value="Put_OMP_sf"/>
</dbReference>
<reference evidence="2 3" key="1">
    <citation type="submission" date="2024-05" db="EMBL/GenBank/DDBJ databases">
        <title>Three bacterial strains, DH-69, EH-24, and ECK-19 isolated from coastal sediments.</title>
        <authorList>
            <person name="Ye Y.-Q."/>
            <person name="Du Z.-J."/>
        </authorList>
    </citation>
    <scope>NUCLEOTIDE SEQUENCE [LARGE SCALE GENOMIC DNA]</scope>
    <source>
        <strain evidence="2 3">ECK-19</strain>
    </source>
</reference>
<name>A0ABV3Z4H3_9PROT</name>
<sequence length="342" mass="37987">MMRTRLFVSLLCVLNLAVTTSVFAENNESKREFLSPYDNSGTWTFVWENDYFANTDRNYTNGVRMSYISGFKKPNGVSKFVAENILGADDEAGIRRGFAIGHSIFTPQDITTATPLPDQHPYAGWLYGEYTVVVEQRNVVDQFTLQTGMVGPSAQGEFVQNNWHKLINGDPANGWDNQIKNEFGMVLSYDRKMRALLSIGDSSFGADATPSFGWSVGNIHTNARVGVTFRLGTDLTNDYGPPRVRPSLAGSGFFAPKKKFSWYLFAGANGTAVAQNIFLDGSLFRDGDPSVDSNTFFGDFQVGIAMQVRRAQIAYTYVVRTKEFTQQENAQEFGAVSISVKF</sequence>
<proteinExistence type="predicted"/>
<feature type="chain" id="PRO_5047026524" evidence="1">
    <location>
        <begin position="25"/>
        <end position="342"/>
    </location>
</feature>
<evidence type="ECO:0000313" key="3">
    <source>
        <dbReference type="Proteomes" id="UP001560685"/>
    </source>
</evidence>
<keyword evidence="1" id="KW-0732">Signal</keyword>
<dbReference type="Gene3D" id="2.40.128.140">
    <property type="entry name" value="Outer membrane protein"/>
    <property type="match status" value="1"/>
</dbReference>
<evidence type="ECO:0000313" key="2">
    <source>
        <dbReference type="EMBL" id="MEX6633711.1"/>
    </source>
</evidence>
<dbReference type="EMBL" id="JBEHZE010000001">
    <property type="protein sequence ID" value="MEX6633711.1"/>
    <property type="molecule type" value="Genomic_DNA"/>
</dbReference>
<keyword evidence="3" id="KW-1185">Reference proteome</keyword>
<dbReference type="RefSeq" id="WP_369313694.1">
    <property type="nucleotide sequence ID" value="NZ_JBEHZE010000001.1"/>
</dbReference>